<gene>
    <name evidence="1" type="ORF">ACFQJ4_10435</name>
</gene>
<dbReference type="EMBL" id="JBHTAP010000001">
    <property type="protein sequence ID" value="MFC7235732.1"/>
    <property type="molecule type" value="Genomic_DNA"/>
</dbReference>
<name>A0ABD5ZQZ8_9EURY</name>
<reference evidence="1 2" key="1">
    <citation type="journal article" date="2019" name="Int. J. Syst. Evol. Microbiol.">
        <title>The Global Catalogue of Microorganisms (GCM) 10K type strain sequencing project: providing services to taxonomists for standard genome sequencing and annotation.</title>
        <authorList>
            <consortium name="The Broad Institute Genomics Platform"/>
            <consortium name="The Broad Institute Genome Sequencing Center for Infectious Disease"/>
            <person name="Wu L."/>
            <person name="Ma J."/>
        </authorList>
    </citation>
    <scope>NUCLEOTIDE SEQUENCE [LARGE SCALE GENOMIC DNA]</scope>
    <source>
        <strain evidence="1 2">DT85</strain>
    </source>
</reference>
<evidence type="ECO:0000313" key="1">
    <source>
        <dbReference type="EMBL" id="MFC7235732.1"/>
    </source>
</evidence>
<keyword evidence="2" id="KW-1185">Reference proteome</keyword>
<proteinExistence type="predicted"/>
<evidence type="ECO:0000313" key="2">
    <source>
        <dbReference type="Proteomes" id="UP001596398"/>
    </source>
</evidence>
<comment type="caution">
    <text evidence="1">The sequence shown here is derived from an EMBL/GenBank/DDBJ whole genome shotgun (WGS) entry which is preliminary data.</text>
</comment>
<organism evidence="1 2">
    <name type="scientific">Halosegnis marinus</name>
    <dbReference type="NCBI Taxonomy" id="3034023"/>
    <lineage>
        <taxon>Archaea</taxon>
        <taxon>Methanobacteriati</taxon>
        <taxon>Methanobacteriota</taxon>
        <taxon>Stenosarchaea group</taxon>
        <taxon>Halobacteria</taxon>
        <taxon>Halobacteriales</taxon>
        <taxon>Natronomonadaceae</taxon>
        <taxon>Halosegnis</taxon>
    </lineage>
</organism>
<sequence>MIDEEGRLRALVTRLGREYREQTGFFARHTLPEYEAMRSLDLTPRERALFVTLSVVPFHTHPSGDPKREVGRGGLWQVCATLRRQHPWTFDPGEIADDGESRLVRLFDNLEAMDEYDARWWHTCAATVHEEFDGDPRTLFARHDYVAPHVARDVRRYALPGIGDVVTTPFWLRTVHDQVRELGGTRWLRMPVDYTLFRVTRKLGGLDLAYRDRDDRDLVADFWTVFCRKHGLVPMAVEKPLRLVGLHWDREGKAHVAETLDRL</sequence>
<accession>A0ABD5ZQZ8</accession>
<protein>
    <submittedName>
        <fullName evidence="1">Uncharacterized protein</fullName>
    </submittedName>
</protein>
<dbReference type="AlphaFoldDB" id="A0ABD5ZQZ8"/>
<dbReference type="Proteomes" id="UP001596398">
    <property type="component" value="Unassembled WGS sequence"/>
</dbReference>
<dbReference type="RefSeq" id="WP_276233871.1">
    <property type="nucleotide sequence ID" value="NZ_CP119802.1"/>
</dbReference>
<dbReference type="GeneID" id="79267429"/>